<dbReference type="Pfam" id="PF01565">
    <property type="entry name" value="FAD_binding_4"/>
    <property type="match status" value="1"/>
</dbReference>
<dbReference type="Gene3D" id="3.40.462.20">
    <property type="match status" value="1"/>
</dbReference>
<dbReference type="PROSITE" id="PS51387">
    <property type="entry name" value="FAD_PCMH"/>
    <property type="match status" value="1"/>
</dbReference>
<keyword evidence="8" id="KW-1185">Reference proteome</keyword>
<dbReference type="EMBL" id="JADBEG010000001">
    <property type="protein sequence ID" value="MBE1502139.1"/>
    <property type="molecule type" value="Genomic_DNA"/>
</dbReference>
<dbReference type="InterPro" id="IPR016167">
    <property type="entry name" value="FAD-bd_PCMH_sub1"/>
</dbReference>
<dbReference type="InterPro" id="IPR050416">
    <property type="entry name" value="FAD-linked_Oxidoreductase"/>
</dbReference>
<dbReference type="RefSeq" id="WP_086863030.1">
    <property type="nucleotide sequence ID" value="NZ_JADBEG010000001.1"/>
</dbReference>
<dbReference type="Gene3D" id="3.30.43.10">
    <property type="entry name" value="Uridine Diphospho-n-acetylenolpyruvylglucosamine Reductase, domain 2"/>
    <property type="match status" value="1"/>
</dbReference>
<evidence type="ECO:0000313" key="8">
    <source>
        <dbReference type="Proteomes" id="UP000631670"/>
    </source>
</evidence>
<evidence type="ECO:0000313" key="7">
    <source>
        <dbReference type="EMBL" id="MBE1502139.1"/>
    </source>
</evidence>
<dbReference type="Pfam" id="PF08031">
    <property type="entry name" value="BBE"/>
    <property type="match status" value="1"/>
</dbReference>
<comment type="similarity">
    <text evidence="2">Belongs to the oxygen-dependent FAD-linked oxidoreductase family.</text>
</comment>
<evidence type="ECO:0000256" key="2">
    <source>
        <dbReference type="ARBA" id="ARBA00005466"/>
    </source>
</evidence>
<dbReference type="InterPro" id="IPR012951">
    <property type="entry name" value="BBE"/>
</dbReference>
<organism evidence="7 8">
    <name type="scientific">Amycolatopsis lexingtonensis</name>
    <dbReference type="NCBI Taxonomy" id="218822"/>
    <lineage>
        <taxon>Bacteria</taxon>
        <taxon>Bacillati</taxon>
        <taxon>Actinomycetota</taxon>
        <taxon>Actinomycetes</taxon>
        <taxon>Pseudonocardiales</taxon>
        <taxon>Pseudonocardiaceae</taxon>
        <taxon>Amycolatopsis</taxon>
    </lineage>
</organism>
<comment type="cofactor">
    <cofactor evidence="1">
        <name>FAD</name>
        <dbReference type="ChEBI" id="CHEBI:57692"/>
    </cofactor>
</comment>
<dbReference type="InterPro" id="IPR016166">
    <property type="entry name" value="FAD-bd_PCMH"/>
</dbReference>
<dbReference type="InterPro" id="IPR036318">
    <property type="entry name" value="FAD-bd_PCMH-like_sf"/>
</dbReference>
<sequence length="460" mass="48714">MRWNALERRLAGELLTPASAGYDEVRRSEMARYDAVRPAVVVRCTTDADVAVALAAARETGLPLAVRGGGHDFAGHSSTAGILLDTRPMATAAVEDGRLVVGAGARLADAYDALAPHGRTIPAGCGPTVGLAGHALGGGMGILGRRYGLAADRLRAATVVLADGRVVDCSEHREPDLFWALRGAGTGNFGVVTRLVFEPVPAPEATSFHLTWGREHAPALVLAWQEWLAGAPREVAPSLMVTASANPADEAVTHLFGTLTGGAESVAEFVRSLPAPVTDTRVTLPYRETKAYLAENGPGEDHPGAHLYSRSEFIGRPLPADVVEALLAEFDDGRKPGEGRSLELLPSGGAYNDVDPAATAFPHRTARYLLKHAADLDADLEPGDARKWLNRSWDLTRPWGTGGAYPGFPDPDLEDAPSAYFGANLARLRAVKAHYDPGGLFRFAQSVPLAQRNGQEGEHA</sequence>
<dbReference type="InterPro" id="IPR006094">
    <property type="entry name" value="Oxid_FAD_bind_N"/>
</dbReference>
<dbReference type="PANTHER" id="PTHR42973">
    <property type="entry name" value="BINDING OXIDOREDUCTASE, PUTATIVE (AFU_ORTHOLOGUE AFUA_1G17690)-RELATED"/>
    <property type="match status" value="1"/>
</dbReference>
<comment type="caution">
    <text evidence="7">The sequence shown here is derived from an EMBL/GenBank/DDBJ whole genome shotgun (WGS) entry which is preliminary data.</text>
</comment>
<gene>
    <name evidence="7" type="ORF">H4696_009239</name>
</gene>
<reference evidence="7 8" key="1">
    <citation type="submission" date="2020-10" db="EMBL/GenBank/DDBJ databases">
        <title>Sequencing the genomes of 1000 actinobacteria strains.</title>
        <authorList>
            <person name="Klenk H.-P."/>
        </authorList>
    </citation>
    <scope>NUCLEOTIDE SEQUENCE [LARGE SCALE GENOMIC DNA]</scope>
    <source>
        <strain evidence="7 8">DSM 44653</strain>
    </source>
</reference>
<dbReference type="Gene3D" id="3.30.465.10">
    <property type="match status" value="1"/>
</dbReference>
<keyword evidence="5" id="KW-0560">Oxidoreductase</keyword>
<evidence type="ECO:0000256" key="1">
    <source>
        <dbReference type="ARBA" id="ARBA00001974"/>
    </source>
</evidence>
<evidence type="ECO:0000256" key="3">
    <source>
        <dbReference type="ARBA" id="ARBA00022630"/>
    </source>
</evidence>
<name>A0ABR9IG38_9PSEU</name>
<protein>
    <submittedName>
        <fullName evidence="7">FAD/FMN-containing dehydrogenase</fullName>
    </submittedName>
</protein>
<dbReference type="InterPro" id="IPR006093">
    <property type="entry name" value="Oxy_OxRdtase_FAD_BS"/>
</dbReference>
<dbReference type="SUPFAM" id="SSF56176">
    <property type="entry name" value="FAD-binding/transporter-associated domain-like"/>
    <property type="match status" value="1"/>
</dbReference>
<evidence type="ECO:0000256" key="5">
    <source>
        <dbReference type="ARBA" id="ARBA00023002"/>
    </source>
</evidence>
<evidence type="ECO:0000256" key="4">
    <source>
        <dbReference type="ARBA" id="ARBA00022827"/>
    </source>
</evidence>
<dbReference type="PANTHER" id="PTHR42973:SF39">
    <property type="entry name" value="FAD-BINDING PCMH-TYPE DOMAIN-CONTAINING PROTEIN"/>
    <property type="match status" value="1"/>
</dbReference>
<accession>A0ABR9IG38</accession>
<dbReference type="InterPro" id="IPR016169">
    <property type="entry name" value="FAD-bd_PCMH_sub2"/>
</dbReference>
<dbReference type="Proteomes" id="UP000631670">
    <property type="component" value="Unassembled WGS sequence"/>
</dbReference>
<evidence type="ECO:0000259" key="6">
    <source>
        <dbReference type="PROSITE" id="PS51387"/>
    </source>
</evidence>
<keyword evidence="3" id="KW-0285">Flavoprotein</keyword>
<feature type="domain" description="FAD-binding PCMH-type" evidence="6">
    <location>
        <begin position="33"/>
        <end position="202"/>
    </location>
</feature>
<proteinExistence type="inferred from homology"/>
<keyword evidence="4" id="KW-0274">FAD</keyword>
<dbReference type="PROSITE" id="PS00862">
    <property type="entry name" value="OX2_COVAL_FAD"/>
    <property type="match status" value="1"/>
</dbReference>